<dbReference type="RefSeq" id="WP_377359758.1">
    <property type="nucleotide sequence ID" value="NZ_JBHTCM010000012.1"/>
</dbReference>
<dbReference type="Proteomes" id="UP001596456">
    <property type="component" value="Unassembled WGS sequence"/>
</dbReference>
<comment type="caution">
    <text evidence="1">The sequence shown here is derived from an EMBL/GenBank/DDBJ whole genome shotgun (WGS) entry which is preliminary data.</text>
</comment>
<evidence type="ECO:0000313" key="2">
    <source>
        <dbReference type="Proteomes" id="UP001596456"/>
    </source>
</evidence>
<name>A0ABW2KYH6_9PROT</name>
<accession>A0ABW2KYH6</accession>
<protein>
    <submittedName>
        <fullName evidence="1">Uncharacterized protein</fullName>
    </submittedName>
</protein>
<dbReference type="EMBL" id="JBHTCM010000012">
    <property type="protein sequence ID" value="MFC7334183.1"/>
    <property type="molecule type" value="Genomic_DNA"/>
</dbReference>
<gene>
    <name evidence="1" type="ORF">ACFQPS_13505</name>
</gene>
<keyword evidence="2" id="KW-1185">Reference proteome</keyword>
<organism evidence="1 2">
    <name type="scientific">Rhodocista pekingensis</name>
    <dbReference type="NCBI Taxonomy" id="201185"/>
    <lineage>
        <taxon>Bacteria</taxon>
        <taxon>Pseudomonadati</taxon>
        <taxon>Pseudomonadota</taxon>
        <taxon>Alphaproteobacteria</taxon>
        <taxon>Rhodospirillales</taxon>
        <taxon>Azospirillaceae</taxon>
        <taxon>Rhodocista</taxon>
    </lineage>
</organism>
<evidence type="ECO:0000313" key="1">
    <source>
        <dbReference type="EMBL" id="MFC7334183.1"/>
    </source>
</evidence>
<proteinExistence type="predicted"/>
<sequence length="82" mass="8745">MSRYSSDYVTATDVAAAVYRRHCSLGADTVSAFTAAVETYRRFAPRLSRREAARAIAAGLWSERAAPGGSDPCHLGPPSLPC</sequence>
<reference evidence="2" key="1">
    <citation type="journal article" date="2019" name="Int. J. Syst. Evol. Microbiol.">
        <title>The Global Catalogue of Microorganisms (GCM) 10K type strain sequencing project: providing services to taxonomists for standard genome sequencing and annotation.</title>
        <authorList>
            <consortium name="The Broad Institute Genomics Platform"/>
            <consortium name="The Broad Institute Genome Sequencing Center for Infectious Disease"/>
            <person name="Wu L."/>
            <person name="Ma J."/>
        </authorList>
    </citation>
    <scope>NUCLEOTIDE SEQUENCE [LARGE SCALE GENOMIC DNA]</scope>
    <source>
        <strain evidence="2">CGMCC 1.16275</strain>
    </source>
</reference>